<name>A0ABY7FI48_MYAAR</name>
<evidence type="ECO:0000313" key="1">
    <source>
        <dbReference type="EMBL" id="WAR20554.1"/>
    </source>
</evidence>
<dbReference type="EMBL" id="CP111022">
    <property type="protein sequence ID" value="WAR20554.1"/>
    <property type="molecule type" value="Genomic_DNA"/>
</dbReference>
<accession>A0ABY7FI48</accession>
<sequence>MLRRVGEKTTLGLMSETIAFIQNKQQTPAEKQISFQKEINKIINESLDIPTFVQHFTVKSPTVSLQCPICIGTFNCLIICRWWRWRVINKMNILKLLGPWTFCGIWTLRQPIFYARSLDILWFILLATQCTIQNCSIWDLHIT</sequence>
<keyword evidence="2" id="KW-1185">Reference proteome</keyword>
<proteinExistence type="predicted"/>
<gene>
    <name evidence="1" type="ORF">MAR_002392</name>
</gene>
<dbReference type="Proteomes" id="UP001164746">
    <property type="component" value="Chromosome 11"/>
</dbReference>
<reference evidence="1" key="1">
    <citation type="submission" date="2022-11" db="EMBL/GenBank/DDBJ databases">
        <title>Centuries of genome instability and evolution in soft-shell clam transmissible cancer (bioRxiv).</title>
        <authorList>
            <person name="Hart S.F.M."/>
            <person name="Yonemitsu M.A."/>
            <person name="Giersch R.M."/>
            <person name="Beal B.F."/>
            <person name="Arriagada G."/>
            <person name="Davis B.W."/>
            <person name="Ostrander E.A."/>
            <person name="Goff S.P."/>
            <person name="Metzger M.J."/>
        </authorList>
    </citation>
    <scope>NUCLEOTIDE SEQUENCE</scope>
    <source>
        <strain evidence="1">MELC-2E11</strain>
        <tissue evidence="1">Siphon/mantle</tissue>
    </source>
</reference>
<evidence type="ECO:0000313" key="2">
    <source>
        <dbReference type="Proteomes" id="UP001164746"/>
    </source>
</evidence>
<protein>
    <submittedName>
        <fullName evidence="1">Uncharacterized protein</fullName>
    </submittedName>
</protein>
<organism evidence="1 2">
    <name type="scientific">Mya arenaria</name>
    <name type="common">Soft-shell clam</name>
    <dbReference type="NCBI Taxonomy" id="6604"/>
    <lineage>
        <taxon>Eukaryota</taxon>
        <taxon>Metazoa</taxon>
        <taxon>Spiralia</taxon>
        <taxon>Lophotrochozoa</taxon>
        <taxon>Mollusca</taxon>
        <taxon>Bivalvia</taxon>
        <taxon>Autobranchia</taxon>
        <taxon>Heteroconchia</taxon>
        <taxon>Euheterodonta</taxon>
        <taxon>Imparidentia</taxon>
        <taxon>Neoheterodontei</taxon>
        <taxon>Myida</taxon>
        <taxon>Myoidea</taxon>
        <taxon>Myidae</taxon>
        <taxon>Mya</taxon>
    </lineage>
</organism>